<sequence length="569" mass="61569">MRHSLNSINHRCVYETILRSRRASCFVIASTLQLRLMWALILCCFTPHLAHAQIKLDRVFPPAVAVGAETAVAAEGKFPNWPPNIDCDVDQVSISAGKDSGKLTVKVADDAAPGVAWIRFHDDQSMTALVPLILSSVDVFSETEPNDKRSEANPIELPIVVAGRLAKGGDSDAYRVSLKAGQTLVVSATANQVLKSPMDAVLQLTDLRGNVLFHSDDVRGLDPQIVFTADSDQELLIRIFAFPETPNSTIGYAGSASFIYTLDVTTGPFVDHVAADKEKAIAFGYNLDDATRTVSNTTESLSPPVAMIPDALGWSWVPPVDESVHRVLPGGKFDGTLPALLFGHFLKADETHHYNFKASKGTKYRAEVRSKTNGFLLDSKLTITDSKSGKTLASNDDMSSGGYDAGVDFTATEDGPIDVAVSEMLGEFGPRHFYQLSIRELKPECQLSMTEDHFVVTQSKPLELSVSVNRKSGFNSKVKIAATELPDGIQSDAVVSEPKGDTAKTVKLKLTAADNAIGHGRFRIVGTILDANDEPTEETTEATYNLRPSIPLTEFWLTVPPAPAKEASP</sequence>
<organism evidence="2 3">
    <name type="scientific">Rhodopirellula bahusiensis</name>
    <dbReference type="NCBI Taxonomy" id="2014065"/>
    <lineage>
        <taxon>Bacteria</taxon>
        <taxon>Pseudomonadati</taxon>
        <taxon>Planctomycetota</taxon>
        <taxon>Planctomycetia</taxon>
        <taxon>Pirellulales</taxon>
        <taxon>Pirellulaceae</taxon>
        <taxon>Rhodopirellula</taxon>
    </lineage>
</organism>
<dbReference type="Proteomes" id="UP000225740">
    <property type="component" value="Unassembled WGS sequence"/>
</dbReference>
<feature type="domain" description="Peptidase C-terminal archaeal/bacterial" evidence="1">
    <location>
        <begin position="351"/>
        <end position="422"/>
    </location>
</feature>
<dbReference type="GO" id="GO:0006508">
    <property type="term" value="P:proteolysis"/>
    <property type="evidence" value="ECO:0007669"/>
    <property type="project" value="UniProtKB-KW"/>
</dbReference>
<dbReference type="InterPro" id="IPR007280">
    <property type="entry name" value="Peptidase_C_arc/bac"/>
</dbReference>
<reference evidence="2 3" key="1">
    <citation type="submission" date="2017-06" db="EMBL/GenBank/DDBJ databases">
        <title>Description of Rhodopirellula bahusiensis sp. nov.</title>
        <authorList>
            <person name="Kizina J."/>
            <person name="Harder J."/>
        </authorList>
    </citation>
    <scope>NUCLEOTIDE SEQUENCE [LARGE SCALE GENOMIC DNA]</scope>
    <source>
        <strain evidence="2 3">SWK21</strain>
    </source>
</reference>
<keyword evidence="3" id="KW-1185">Reference proteome</keyword>
<evidence type="ECO:0000313" key="3">
    <source>
        <dbReference type="Proteomes" id="UP000225740"/>
    </source>
</evidence>
<dbReference type="Pfam" id="PF04151">
    <property type="entry name" value="PPC"/>
    <property type="match status" value="1"/>
</dbReference>
<evidence type="ECO:0000313" key="2">
    <source>
        <dbReference type="EMBL" id="PHQ36187.1"/>
    </source>
</evidence>
<dbReference type="AlphaFoldDB" id="A0A2G1WAY3"/>
<dbReference type="Gene3D" id="2.60.120.380">
    <property type="match status" value="2"/>
</dbReference>
<dbReference type="EMBL" id="NIZW01000003">
    <property type="protein sequence ID" value="PHQ36187.1"/>
    <property type="molecule type" value="Genomic_DNA"/>
</dbReference>
<gene>
    <name evidence="2" type="ORF">CEE69_05840</name>
</gene>
<accession>A0A2G1WAY3</accession>
<dbReference type="GO" id="GO:0008233">
    <property type="term" value="F:peptidase activity"/>
    <property type="evidence" value="ECO:0007669"/>
    <property type="project" value="UniProtKB-KW"/>
</dbReference>
<evidence type="ECO:0000259" key="1">
    <source>
        <dbReference type="Pfam" id="PF04151"/>
    </source>
</evidence>
<comment type="caution">
    <text evidence="2">The sequence shown here is derived from an EMBL/GenBank/DDBJ whole genome shotgun (WGS) entry which is preliminary data.</text>
</comment>
<protein>
    <submittedName>
        <fullName evidence="2">Serine protease</fullName>
    </submittedName>
</protein>
<keyword evidence="2" id="KW-0378">Hydrolase</keyword>
<dbReference type="OrthoDB" id="235850at2"/>
<proteinExistence type="predicted"/>
<keyword evidence="2" id="KW-0645">Protease</keyword>
<name>A0A2G1WAY3_9BACT</name>